<proteinExistence type="predicted"/>
<dbReference type="Proteomes" id="UP000305948">
    <property type="component" value="Unassembled WGS sequence"/>
</dbReference>
<organism evidence="1 2">
    <name type="scientific">Heliocybe sulcata</name>
    <dbReference type="NCBI Taxonomy" id="5364"/>
    <lineage>
        <taxon>Eukaryota</taxon>
        <taxon>Fungi</taxon>
        <taxon>Dikarya</taxon>
        <taxon>Basidiomycota</taxon>
        <taxon>Agaricomycotina</taxon>
        <taxon>Agaricomycetes</taxon>
        <taxon>Gloeophyllales</taxon>
        <taxon>Gloeophyllaceae</taxon>
        <taxon>Heliocybe</taxon>
    </lineage>
</organism>
<reference evidence="1 2" key="1">
    <citation type="journal article" date="2019" name="Nat. Ecol. Evol.">
        <title>Megaphylogeny resolves global patterns of mushroom evolution.</title>
        <authorList>
            <person name="Varga T."/>
            <person name="Krizsan K."/>
            <person name="Foldi C."/>
            <person name="Dima B."/>
            <person name="Sanchez-Garcia M."/>
            <person name="Sanchez-Ramirez S."/>
            <person name="Szollosi G.J."/>
            <person name="Szarkandi J.G."/>
            <person name="Papp V."/>
            <person name="Albert L."/>
            <person name="Andreopoulos W."/>
            <person name="Angelini C."/>
            <person name="Antonin V."/>
            <person name="Barry K.W."/>
            <person name="Bougher N.L."/>
            <person name="Buchanan P."/>
            <person name="Buyck B."/>
            <person name="Bense V."/>
            <person name="Catcheside P."/>
            <person name="Chovatia M."/>
            <person name="Cooper J."/>
            <person name="Damon W."/>
            <person name="Desjardin D."/>
            <person name="Finy P."/>
            <person name="Geml J."/>
            <person name="Haridas S."/>
            <person name="Hughes K."/>
            <person name="Justo A."/>
            <person name="Karasinski D."/>
            <person name="Kautmanova I."/>
            <person name="Kiss B."/>
            <person name="Kocsube S."/>
            <person name="Kotiranta H."/>
            <person name="LaButti K.M."/>
            <person name="Lechner B.E."/>
            <person name="Liimatainen K."/>
            <person name="Lipzen A."/>
            <person name="Lukacs Z."/>
            <person name="Mihaltcheva S."/>
            <person name="Morgado L.N."/>
            <person name="Niskanen T."/>
            <person name="Noordeloos M.E."/>
            <person name="Ohm R.A."/>
            <person name="Ortiz-Santana B."/>
            <person name="Ovrebo C."/>
            <person name="Racz N."/>
            <person name="Riley R."/>
            <person name="Savchenko A."/>
            <person name="Shiryaev A."/>
            <person name="Soop K."/>
            <person name="Spirin V."/>
            <person name="Szebenyi C."/>
            <person name="Tomsovsky M."/>
            <person name="Tulloss R.E."/>
            <person name="Uehling J."/>
            <person name="Grigoriev I.V."/>
            <person name="Vagvolgyi C."/>
            <person name="Papp T."/>
            <person name="Martin F.M."/>
            <person name="Miettinen O."/>
            <person name="Hibbett D.S."/>
            <person name="Nagy L.G."/>
        </authorList>
    </citation>
    <scope>NUCLEOTIDE SEQUENCE [LARGE SCALE GENOMIC DNA]</scope>
    <source>
        <strain evidence="1 2">OMC1185</strain>
    </source>
</reference>
<sequence>MNSEYYEGVRLARHVAYSMFGMVIYEYFITLEWEVYDPVSYSQLLWRGLCF</sequence>
<dbReference type="EMBL" id="ML213503">
    <property type="protein sequence ID" value="TFK56398.1"/>
    <property type="molecule type" value="Genomic_DNA"/>
</dbReference>
<gene>
    <name evidence="1" type="ORF">OE88DRAFT_1649671</name>
</gene>
<name>A0A5C3NJT9_9AGAM</name>
<evidence type="ECO:0000313" key="1">
    <source>
        <dbReference type="EMBL" id="TFK56398.1"/>
    </source>
</evidence>
<accession>A0A5C3NJT9</accession>
<keyword evidence="2" id="KW-1185">Reference proteome</keyword>
<evidence type="ECO:0000313" key="2">
    <source>
        <dbReference type="Proteomes" id="UP000305948"/>
    </source>
</evidence>
<dbReference type="AlphaFoldDB" id="A0A5C3NJT9"/>
<protein>
    <submittedName>
        <fullName evidence="1">Uncharacterized protein</fullName>
    </submittedName>
</protein>